<feature type="transmembrane region" description="Helical" evidence="8">
    <location>
        <begin position="343"/>
        <end position="362"/>
    </location>
</feature>
<feature type="transmembrane region" description="Helical" evidence="8">
    <location>
        <begin position="116"/>
        <end position="140"/>
    </location>
</feature>
<reference evidence="11" key="1">
    <citation type="submission" date="2018-08" db="EMBL/GenBank/DDBJ databases">
        <authorList>
            <person name="Kim S.-J."/>
            <person name="Jung G.-Y."/>
        </authorList>
    </citation>
    <scope>NUCLEOTIDE SEQUENCE [LARGE SCALE GENOMIC DNA]</scope>
    <source>
        <strain evidence="11">GY_G</strain>
    </source>
</reference>
<feature type="transmembrane region" description="Helical" evidence="8">
    <location>
        <begin position="91"/>
        <end position="110"/>
    </location>
</feature>
<dbReference type="Pfam" id="PF07690">
    <property type="entry name" value="MFS_1"/>
    <property type="match status" value="1"/>
</dbReference>
<evidence type="ECO:0000256" key="7">
    <source>
        <dbReference type="ARBA" id="ARBA00023136"/>
    </source>
</evidence>
<feature type="transmembrane region" description="Helical" evidence="8">
    <location>
        <begin position="278"/>
        <end position="298"/>
    </location>
</feature>
<dbReference type="PANTHER" id="PTHR42718:SF9">
    <property type="entry name" value="MAJOR FACILITATOR SUPERFAMILY MULTIDRUG TRANSPORTER MFSC"/>
    <property type="match status" value="1"/>
</dbReference>
<feature type="domain" description="Major facilitator superfamily (MFS) profile" evidence="9">
    <location>
        <begin position="25"/>
        <end position="508"/>
    </location>
</feature>
<dbReference type="PROSITE" id="PS50850">
    <property type="entry name" value="MFS"/>
    <property type="match status" value="1"/>
</dbReference>
<protein>
    <submittedName>
        <fullName evidence="10">MFS transporter</fullName>
    </submittedName>
</protein>
<accession>A0A371BGN9</accession>
<keyword evidence="5 8" id="KW-0812">Transmembrane</keyword>
<evidence type="ECO:0000256" key="5">
    <source>
        <dbReference type="ARBA" id="ARBA00022692"/>
    </source>
</evidence>
<evidence type="ECO:0000256" key="3">
    <source>
        <dbReference type="ARBA" id="ARBA00022448"/>
    </source>
</evidence>
<dbReference type="RefSeq" id="WP_115548308.1">
    <property type="nucleotide sequence ID" value="NZ_QRGP01000001.1"/>
</dbReference>
<name>A0A371BGN9_9SPHN</name>
<dbReference type="Proteomes" id="UP000263833">
    <property type="component" value="Unassembled WGS sequence"/>
</dbReference>
<comment type="subcellular location">
    <subcellularLocation>
        <location evidence="1">Cell membrane</location>
        <topology evidence="1">Multi-pass membrane protein</topology>
    </subcellularLocation>
</comment>
<dbReference type="InterPro" id="IPR020846">
    <property type="entry name" value="MFS_dom"/>
</dbReference>
<sequence length="519" mass="56651">MSASTPANNYIAGQAALPVEHRGLLTVAVMGASIIQILDSTIANVAIPHMQSSLGATIDSVTWVLTSYILASAVAMPAAGWLSDRVGSRRLFLLAVAGFIVTSMLCGIATSLTQMVLFRILQGICAAFIGPLSQTILLDINPPEKAPRAMQVWGMGIMIAPIFGPMIGGWLTESYNWRWVFYINLPIGIPTLALLWWLLPSRPVTERKLDVFGFAMLALGLASLQLMLDRGQHEDWFESWEIIIELGVAIAAFWMFAIHSMTTKKPLFDPNMITNGNFLTALMFGSLIGLMMYGIFALLPPMLQNIYGYTVFDTGALLAPRGIGILIGMVVAGRLVTFLDIRWIIFSGFSLVALSMWLMTGWAIEMGAWHFITVGLLQGFGMGVTFMPTNVIAFSTLPLSVRTDASSLLYLARSLGGSLGISISVTMLTRSMQINHEELGSRITSSSFDVIDPSTADRFGVLGDAVMRVLDLEVNRQAAMIAYLSDFQLMFYMVLAFLPLVLLIKPVKPEVGPPQHLPD</sequence>
<proteinExistence type="inferred from homology"/>
<feature type="transmembrane region" description="Helical" evidence="8">
    <location>
        <begin position="177"/>
        <end position="199"/>
    </location>
</feature>
<feature type="transmembrane region" description="Helical" evidence="8">
    <location>
        <begin position="60"/>
        <end position="79"/>
    </location>
</feature>
<organism evidence="10 11">
    <name type="scientific">Sphingorhabdus pulchriflava</name>
    <dbReference type="NCBI Taxonomy" id="2292257"/>
    <lineage>
        <taxon>Bacteria</taxon>
        <taxon>Pseudomonadati</taxon>
        <taxon>Pseudomonadota</taxon>
        <taxon>Alphaproteobacteria</taxon>
        <taxon>Sphingomonadales</taxon>
        <taxon>Sphingomonadaceae</taxon>
        <taxon>Sphingorhabdus</taxon>
    </lineage>
</organism>
<dbReference type="GO" id="GO:0022857">
    <property type="term" value="F:transmembrane transporter activity"/>
    <property type="evidence" value="ECO:0007669"/>
    <property type="project" value="InterPro"/>
</dbReference>
<keyword evidence="3" id="KW-0813">Transport</keyword>
<dbReference type="EMBL" id="QRGP01000001">
    <property type="protein sequence ID" value="RDV06762.1"/>
    <property type="molecule type" value="Genomic_DNA"/>
</dbReference>
<dbReference type="Gene3D" id="1.20.1720.10">
    <property type="entry name" value="Multidrug resistance protein D"/>
    <property type="match status" value="1"/>
</dbReference>
<dbReference type="InterPro" id="IPR011701">
    <property type="entry name" value="MFS"/>
</dbReference>
<keyword evidence="6 8" id="KW-1133">Transmembrane helix</keyword>
<dbReference type="GO" id="GO:0005886">
    <property type="term" value="C:plasma membrane"/>
    <property type="evidence" value="ECO:0007669"/>
    <property type="project" value="UniProtKB-SubCell"/>
</dbReference>
<dbReference type="CDD" id="cd17503">
    <property type="entry name" value="MFS_LmrB_MDR_like"/>
    <property type="match status" value="1"/>
</dbReference>
<evidence type="ECO:0000313" key="11">
    <source>
        <dbReference type="Proteomes" id="UP000263833"/>
    </source>
</evidence>
<gene>
    <name evidence="10" type="ORF">DXH95_04985</name>
</gene>
<feature type="transmembrane region" description="Helical" evidence="8">
    <location>
        <begin position="318"/>
        <end position="336"/>
    </location>
</feature>
<evidence type="ECO:0000256" key="4">
    <source>
        <dbReference type="ARBA" id="ARBA00022475"/>
    </source>
</evidence>
<comment type="similarity">
    <text evidence="2">Belongs to the major facilitator superfamily. EmrB family.</text>
</comment>
<feature type="transmembrane region" description="Helical" evidence="8">
    <location>
        <begin position="211"/>
        <end position="228"/>
    </location>
</feature>
<feature type="transmembrane region" description="Helical" evidence="8">
    <location>
        <begin position="240"/>
        <end position="258"/>
    </location>
</feature>
<dbReference type="OrthoDB" id="9812221at2"/>
<evidence type="ECO:0000259" key="9">
    <source>
        <dbReference type="PROSITE" id="PS50850"/>
    </source>
</evidence>
<keyword evidence="7 8" id="KW-0472">Membrane</keyword>
<dbReference type="InterPro" id="IPR004638">
    <property type="entry name" value="EmrB-like"/>
</dbReference>
<keyword evidence="4" id="KW-1003">Cell membrane</keyword>
<feature type="transmembrane region" description="Helical" evidence="8">
    <location>
        <begin position="152"/>
        <end position="171"/>
    </location>
</feature>
<dbReference type="PANTHER" id="PTHR42718">
    <property type="entry name" value="MAJOR FACILITATOR SUPERFAMILY MULTIDRUG TRANSPORTER MFSC"/>
    <property type="match status" value="1"/>
</dbReference>
<keyword evidence="11" id="KW-1185">Reference proteome</keyword>
<dbReference type="SUPFAM" id="SSF103473">
    <property type="entry name" value="MFS general substrate transporter"/>
    <property type="match status" value="1"/>
</dbReference>
<evidence type="ECO:0000256" key="6">
    <source>
        <dbReference type="ARBA" id="ARBA00022989"/>
    </source>
</evidence>
<evidence type="ECO:0000256" key="8">
    <source>
        <dbReference type="SAM" id="Phobius"/>
    </source>
</evidence>
<comment type="caution">
    <text evidence="10">The sequence shown here is derived from an EMBL/GenBank/DDBJ whole genome shotgun (WGS) entry which is preliminary data.</text>
</comment>
<dbReference type="AlphaFoldDB" id="A0A371BGN9"/>
<evidence type="ECO:0000256" key="2">
    <source>
        <dbReference type="ARBA" id="ARBA00008537"/>
    </source>
</evidence>
<evidence type="ECO:0000256" key="1">
    <source>
        <dbReference type="ARBA" id="ARBA00004651"/>
    </source>
</evidence>
<dbReference type="Gene3D" id="1.20.1250.20">
    <property type="entry name" value="MFS general substrate transporter like domains"/>
    <property type="match status" value="1"/>
</dbReference>
<feature type="transmembrane region" description="Helical" evidence="8">
    <location>
        <begin position="480"/>
        <end position="504"/>
    </location>
</feature>
<dbReference type="NCBIfam" id="TIGR00711">
    <property type="entry name" value="efflux_EmrB"/>
    <property type="match status" value="1"/>
</dbReference>
<dbReference type="InterPro" id="IPR036259">
    <property type="entry name" value="MFS_trans_sf"/>
</dbReference>
<evidence type="ECO:0000313" key="10">
    <source>
        <dbReference type="EMBL" id="RDV06762.1"/>
    </source>
</evidence>